<reference evidence="1 2" key="1">
    <citation type="submission" date="2021-04" db="EMBL/GenBank/DDBJ databases">
        <title>Pseudomonas boanensis sp. nov., a bacterium isolated from river water used for household purposes in Boane District, Mozambique.</title>
        <authorList>
            <person name="Nicklasson M."/>
            <person name="Martin-Rodriguez A.J."/>
            <person name="Thorell K."/>
            <person name="Neves L."/>
            <person name="Mussagy A."/>
            <person name="Rydberg H.A."/>
            <person name="Hernroth B."/>
            <person name="Svensson-Stadler L."/>
            <person name="Sjoling A."/>
        </authorList>
    </citation>
    <scope>NUCLEOTIDE SEQUENCE [LARGE SCALE GENOMIC DNA]</scope>
    <source>
        <strain evidence="1 2">DB1</strain>
    </source>
</reference>
<comment type="caution">
    <text evidence="1">The sequence shown here is derived from an EMBL/GenBank/DDBJ whole genome shotgun (WGS) entry which is preliminary data.</text>
</comment>
<dbReference type="EMBL" id="JAGTIS010000002">
    <property type="protein sequence ID" value="MBT8765442.1"/>
    <property type="molecule type" value="Genomic_DNA"/>
</dbReference>
<evidence type="ECO:0000313" key="2">
    <source>
        <dbReference type="Proteomes" id="UP001519667"/>
    </source>
</evidence>
<sequence length="146" mass="15292">MSAMIRQQPNMTLALAMPALQATLEQAIESQVRISIALVDAAGQLIHMAQMDGAPLQCRDIALNKALTAAGFGIATSEWGARLEKCSPAVQQGLPLQPRLALFGGGEPVRWRGDVIGAIGVSGASEQVDTRCTQAGVQRALAMLKG</sequence>
<evidence type="ECO:0000313" key="1">
    <source>
        <dbReference type="EMBL" id="MBT8765442.1"/>
    </source>
</evidence>
<accession>A0ABS5XCS7</accession>
<dbReference type="SUPFAM" id="SSF143744">
    <property type="entry name" value="GlcG-like"/>
    <property type="match status" value="1"/>
</dbReference>
<dbReference type="RefSeq" id="WP_215371229.1">
    <property type="nucleotide sequence ID" value="NZ_JAGTIS010000002.1"/>
</dbReference>
<dbReference type="InterPro" id="IPR052517">
    <property type="entry name" value="GlcG_carb_metab_protein"/>
</dbReference>
<keyword evidence="2" id="KW-1185">Reference proteome</keyword>
<dbReference type="PANTHER" id="PTHR34309">
    <property type="entry name" value="SLR1406 PROTEIN"/>
    <property type="match status" value="1"/>
</dbReference>
<dbReference type="Proteomes" id="UP001519667">
    <property type="component" value="Unassembled WGS sequence"/>
</dbReference>
<name>A0ABS5XCS7_9GAMM</name>
<dbReference type="InterPro" id="IPR005624">
    <property type="entry name" value="PduO/GlcC-like"/>
</dbReference>
<protein>
    <submittedName>
        <fullName evidence="1">Heme-binding protein</fullName>
    </submittedName>
</protein>
<organism evidence="1 2">
    <name type="scientific">Metapseudomonas boanensis</name>
    <dbReference type="NCBI Taxonomy" id="2822138"/>
    <lineage>
        <taxon>Bacteria</taxon>
        <taxon>Pseudomonadati</taxon>
        <taxon>Pseudomonadota</taxon>
        <taxon>Gammaproteobacteria</taxon>
        <taxon>Pseudomonadales</taxon>
        <taxon>Pseudomonadaceae</taxon>
        <taxon>Metapseudomonas</taxon>
    </lineage>
</organism>
<proteinExistence type="predicted"/>
<gene>
    <name evidence="1" type="ORF">J7302_04750</name>
</gene>
<dbReference type="InterPro" id="IPR038084">
    <property type="entry name" value="PduO/GlcC-like_sf"/>
</dbReference>
<dbReference type="Pfam" id="PF03928">
    <property type="entry name" value="HbpS-like"/>
    <property type="match status" value="1"/>
</dbReference>
<dbReference type="PANTHER" id="PTHR34309:SF1">
    <property type="entry name" value="PROTEIN GLCG"/>
    <property type="match status" value="1"/>
</dbReference>
<dbReference type="Gene3D" id="3.30.450.150">
    <property type="entry name" value="Haem-degrading domain"/>
    <property type="match status" value="1"/>
</dbReference>